<evidence type="ECO:0000313" key="2">
    <source>
        <dbReference type="EMBL" id="CAG8518211.1"/>
    </source>
</evidence>
<comment type="caution">
    <text evidence="2">The sequence shown here is derived from an EMBL/GenBank/DDBJ whole genome shotgun (WGS) entry which is preliminary data.</text>
</comment>
<name>A0A9N9A6H4_9GLOM</name>
<sequence length="39" mass="4524">YWIANNNAGQTTRDNLDFSDDDLENSDKENISDNNDNFK</sequence>
<accession>A0A9N9A6H4</accession>
<reference evidence="2" key="1">
    <citation type="submission" date="2021-06" db="EMBL/GenBank/DDBJ databases">
        <authorList>
            <person name="Kallberg Y."/>
            <person name="Tangrot J."/>
            <person name="Rosling A."/>
        </authorList>
    </citation>
    <scope>NUCLEOTIDE SEQUENCE</scope>
    <source>
        <strain evidence="2">UK204</strain>
    </source>
</reference>
<gene>
    <name evidence="2" type="ORF">FCALED_LOCUS4556</name>
</gene>
<feature type="compositionally biased region" description="Basic and acidic residues" evidence="1">
    <location>
        <begin position="25"/>
        <end position="39"/>
    </location>
</feature>
<dbReference type="AlphaFoldDB" id="A0A9N9A6H4"/>
<dbReference type="Proteomes" id="UP000789570">
    <property type="component" value="Unassembled WGS sequence"/>
</dbReference>
<feature type="non-terminal residue" evidence="2">
    <location>
        <position position="1"/>
    </location>
</feature>
<evidence type="ECO:0000256" key="1">
    <source>
        <dbReference type="SAM" id="MobiDB-lite"/>
    </source>
</evidence>
<keyword evidence="3" id="KW-1185">Reference proteome</keyword>
<organism evidence="2 3">
    <name type="scientific">Funneliformis caledonium</name>
    <dbReference type="NCBI Taxonomy" id="1117310"/>
    <lineage>
        <taxon>Eukaryota</taxon>
        <taxon>Fungi</taxon>
        <taxon>Fungi incertae sedis</taxon>
        <taxon>Mucoromycota</taxon>
        <taxon>Glomeromycotina</taxon>
        <taxon>Glomeromycetes</taxon>
        <taxon>Glomerales</taxon>
        <taxon>Glomeraceae</taxon>
        <taxon>Funneliformis</taxon>
    </lineage>
</organism>
<dbReference type="EMBL" id="CAJVPQ010000898">
    <property type="protein sequence ID" value="CAG8518211.1"/>
    <property type="molecule type" value="Genomic_DNA"/>
</dbReference>
<evidence type="ECO:0000313" key="3">
    <source>
        <dbReference type="Proteomes" id="UP000789570"/>
    </source>
</evidence>
<feature type="compositionally biased region" description="Polar residues" evidence="1">
    <location>
        <begin position="1"/>
        <end position="13"/>
    </location>
</feature>
<feature type="region of interest" description="Disordered" evidence="1">
    <location>
        <begin position="1"/>
        <end position="39"/>
    </location>
</feature>
<protein>
    <submittedName>
        <fullName evidence="2">1095_t:CDS:1</fullName>
    </submittedName>
</protein>
<proteinExistence type="predicted"/>